<evidence type="ECO:0000313" key="3">
    <source>
        <dbReference type="Proteomes" id="UP001295444"/>
    </source>
</evidence>
<name>A0AAD1WVS0_PELCU</name>
<feature type="region of interest" description="Disordered" evidence="1">
    <location>
        <begin position="1"/>
        <end position="25"/>
    </location>
</feature>
<dbReference type="AlphaFoldDB" id="A0AAD1WVS0"/>
<dbReference type="EMBL" id="OW240924">
    <property type="protein sequence ID" value="CAH2328403.1"/>
    <property type="molecule type" value="Genomic_DNA"/>
</dbReference>
<evidence type="ECO:0000256" key="1">
    <source>
        <dbReference type="SAM" id="MobiDB-lite"/>
    </source>
</evidence>
<accession>A0AAD1WVS0</accession>
<sequence length="66" mass="7785">MARFRAREPLAGQNRPENGNGHVPEMMMDRIPIKLESQTRIPLITPPMRKGFPAMRRSLTLRRFRR</sequence>
<evidence type="ECO:0000313" key="2">
    <source>
        <dbReference type="EMBL" id="CAH2328403.1"/>
    </source>
</evidence>
<feature type="region of interest" description="Disordered" evidence="1">
    <location>
        <begin position="38"/>
        <end position="66"/>
    </location>
</feature>
<gene>
    <name evidence="2" type="ORF">PECUL_23A052023</name>
</gene>
<feature type="non-terminal residue" evidence="2">
    <location>
        <position position="66"/>
    </location>
</feature>
<reference evidence="2" key="1">
    <citation type="submission" date="2022-03" db="EMBL/GenBank/DDBJ databases">
        <authorList>
            <person name="Alioto T."/>
            <person name="Alioto T."/>
            <person name="Gomez Garrido J."/>
        </authorList>
    </citation>
    <scope>NUCLEOTIDE SEQUENCE</scope>
</reference>
<organism evidence="2 3">
    <name type="scientific">Pelobates cultripes</name>
    <name type="common">Western spadefoot toad</name>
    <dbReference type="NCBI Taxonomy" id="61616"/>
    <lineage>
        <taxon>Eukaryota</taxon>
        <taxon>Metazoa</taxon>
        <taxon>Chordata</taxon>
        <taxon>Craniata</taxon>
        <taxon>Vertebrata</taxon>
        <taxon>Euteleostomi</taxon>
        <taxon>Amphibia</taxon>
        <taxon>Batrachia</taxon>
        <taxon>Anura</taxon>
        <taxon>Pelobatoidea</taxon>
        <taxon>Pelobatidae</taxon>
        <taxon>Pelobates</taxon>
    </lineage>
</organism>
<keyword evidence="3" id="KW-1185">Reference proteome</keyword>
<proteinExistence type="predicted"/>
<protein>
    <submittedName>
        <fullName evidence="2">Uncharacterized protein</fullName>
    </submittedName>
</protein>
<dbReference type="Proteomes" id="UP001295444">
    <property type="component" value="Chromosome 13"/>
</dbReference>